<keyword evidence="7" id="KW-1185">Reference proteome</keyword>
<feature type="transmembrane region" description="Helical" evidence="4">
    <location>
        <begin position="151"/>
        <end position="169"/>
    </location>
</feature>
<dbReference type="Pfam" id="PF00005">
    <property type="entry name" value="ABC_tran"/>
    <property type="match status" value="1"/>
</dbReference>
<dbReference type="KEGG" id="ttq:NIES37_27290"/>
<dbReference type="GO" id="GO:0005886">
    <property type="term" value="C:plasma membrane"/>
    <property type="evidence" value="ECO:0007669"/>
    <property type="project" value="UniProtKB-SubCell"/>
</dbReference>
<comment type="similarity">
    <text evidence="2">Belongs to the ABC transporter superfamily. Nitrate/nitrite/cyanate uptake transporter (NitT) (TC 3.A.1.16) family.</text>
</comment>
<dbReference type="GO" id="GO:0005524">
    <property type="term" value="F:ATP binding"/>
    <property type="evidence" value="ECO:0007669"/>
    <property type="project" value="UniProtKB-KW"/>
</dbReference>
<dbReference type="InterPro" id="IPR003439">
    <property type="entry name" value="ABC_transporter-like_ATP-bd"/>
</dbReference>
<evidence type="ECO:0000256" key="2">
    <source>
        <dbReference type="ARBA" id="ARBA00009440"/>
    </source>
</evidence>
<sequence length="185" mass="20603">MIVFQDFEQLLPWQTVLQNVVYALETTNKARGKTAIAEACRYLELVGVSASRDKYPHQLSGGMKQRVAIARALAVKPQVLLMDEPFAALDALTRTQLQYELNNIWHSTGVTLILITHSIEEAVYLGHQVAVMTPVPGTVKEIVDTLQTDRVFAGLVVIASLGLAVNYLFHLIELRTVDKWGMKQS</sequence>
<dbReference type="PANTHER" id="PTHR42788:SF10">
    <property type="entry name" value="ABC TRANSPORTER ATP-BINDING PROTEIN"/>
    <property type="match status" value="1"/>
</dbReference>
<keyword evidence="4" id="KW-0812">Transmembrane</keyword>
<keyword evidence="4" id="KW-1133">Transmembrane helix</keyword>
<dbReference type="InterPro" id="IPR027417">
    <property type="entry name" value="P-loop_NTPase"/>
</dbReference>
<keyword evidence="6" id="KW-0547">Nucleotide-binding</keyword>
<protein>
    <submittedName>
        <fullName evidence="6">Nitrate transport ATP-binding subunits C and D</fullName>
    </submittedName>
</protein>
<evidence type="ECO:0000313" key="7">
    <source>
        <dbReference type="Proteomes" id="UP000218785"/>
    </source>
</evidence>
<dbReference type="GO" id="GO:0016887">
    <property type="term" value="F:ATP hydrolysis activity"/>
    <property type="evidence" value="ECO:0007669"/>
    <property type="project" value="InterPro"/>
</dbReference>
<dbReference type="AlphaFoldDB" id="A0A1Z4MZ64"/>
<evidence type="ECO:0000256" key="1">
    <source>
        <dbReference type="ARBA" id="ARBA00004417"/>
    </source>
</evidence>
<dbReference type="EMBL" id="AP018248">
    <property type="protein sequence ID" value="BAY98777.1"/>
    <property type="molecule type" value="Genomic_DNA"/>
</dbReference>
<reference evidence="6 7" key="1">
    <citation type="submission" date="2017-06" db="EMBL/GenBank/DDBJ databases">
        <title>Genome sequencing of cyanobaciteial culture collection at National Institute for Environmental Studies (NIES).</title>
        <authorList>
            <person name="Hirose Y."/>
            <person name="Shimura Y."/>
            <person name="Fujisawa T."/>
            <person name="Nakamura Y."/>
            <person name="Kawachi M."/>
        </authorList>
    </citation>
    <scope>NUCLEOTIDE SEQUENCE [LARGE SCALE GENOMIC DNA]</scope>
    <source>
        <strain evidence="6 7">NIES-37</strain>
    </source>
</reference>
<comment type="subcellular location">
    <subcellularLocation>
        <location evidence="1">Cell inner membrane</location>
        <topology evidence="1">Peripheral membrane protein</topology>
    </subcellularLocation>
</comment>
<organism evidence="6 7">
    <name type="scientific">Tolypothrix tenuis PCC 7101</name>
    <dbReference type="NCBI Taxonomy" id="231146"/>
    <lineage>
        <taxon>Bacteria</taxon>
        <taxon>Bacillati</taxon>
        <taxon>Cyanobacteriota</taxon>
        <taxon>Cyanophyceae</taxon>
        <taxon>Nostocales</taxon>
        <taxon>Tolypothrichaceae</taxon>
        <taxon>Tolypothrix</taxon>
    </lineage>
</organism>
<dbReference type="InterPro" id="IPR017871">
    <property type="entry name" value="ABC_transporter-like_CS"/>
</dbReference>
<dbReference type="SUPFAM" id="SSF52540">
    <property type="entry name" value="P-loop containing nucleoside triphosphate hydrolases"/>
    <property type="match status" value="1"/>
</dbReference>
<evidence type="ECO:0000256" key="4">
    <source>
        <dbReference type="SAM" id="Phobius"/>
    </source>
</evidence>
<name>A0A1Z4MZ64_9CYAN</name>
<evidence type="ECO:0000259" key="5">
    <source>
        <dbReference type="Pfam" id="PF00005"/>
    </source>
</evidence>
<keyword evidence="3" id="KW-0813">Transport</keyword>
<accession>A0A1Z4MZ64</accession>
<keyword evidence="4" id="KW-0472">Membrane</keyword>
<evidence type="ECO:0000313" key="6">
    <source>
        <dbReference type="EMBL" id="BAY98777.1"/>
    </source>
</evidence>
<dbReference type="Gene3D" id="3.40.50.300">
    <property type="entry name" value="P-loop containing nucleotide triphosphate hydrolases"/>
    <property type="match status" value="1"/>
</dbReference>
<dbReference type="PANTHER" id="PTHR42788">
    <property type="entry name" value="TAURINE IMPORT ATP-BINDING PROTEIN-RELATED"/>
    <property type="match status" value="1"/>
</dbReference>
<feature type="domain" description="ABC transporter" evidence="5">
    <location>
        <begin position="2"/>
        <end position="87"/>
    </location>
</feature>
<proteinExistence type="inferred from homology"/>
<dbReference type="PROSITE" id="PS00211">
    <property type="entry name" value="ABC_TRANSPORTER_1"/>
    <property type="match status" value="1"/>
</dbReference>
<evidence type="ECO:0000256" key="3">
    <source>
        <dbReference type="ARBA" id="ARBA00022448"/>
    </source>
</evidence>
<dbReference type="Proteomes" id="UP000218785">
    <property type="component" value="Chromosome"/>
</dbReference>
<gene>
    <name evidence="6" type="ORF">NIES37_27290</name>
</gene>
<dbReference type="InterPro" id="IPR050166">
    <property type="entry name" value="ABC_transporter_ATP-bind"/>
</dbReference>
<keyword evidence="6" id="KW-0067">ATP-binding</keyword>